<evidence type="ECO:0000256" key="11">
    <source>
        <dbReference type="SAM" id="Coils"/>
    </source>
</evidence>
<dbReference type="InterPro" id="IPR001849">
    <property type="entry name" value="PH_domain"/>
</dbReference>
<organism evidence="14">
    <name type="scientific">Tetraodon nigroviridis</name>
    <name type="common">Spotted green pufferfish</name>
    <name type="synonym">Chelonodon nigroviridis</name>
    <dbReference type="NCBI Taxonomy" id="99883"/>
    <lineage>
        <taxon>Eukaryota</taxon>
        <taxon>Metazoa</taxon>
        <taxon>Chordata</taxon>
        <taxon>Craniata</taxon>
        <taxon>Vertebrata</taxon>
        <taxon>Euteleostomi</taxon>
        <taxon>Actinopterygii</taxon>
        <taxon>Neopterygii</taxon>
        <taxon>Teleostei</taxon>
        <taxon>Neoteleostei</taxon>
        <taxon>Acanthomorphata</taxon>
        <taxon>Eupercaria</taxon>
        <taxon>Tetraodontiformes</taxon>
        <taxon>Tetradontoidea</taxon>
        <taxon>Tetraodontidae</taxon>
        <taxon>Tetraodon</taxon>
    </lineage>
</organism>
<dbReference type="PANTHER" id="PTHR14338:SF1">
    <property type="entry name" value="ACTIN FILAMENT-ASSOCIATED PROTEIN 1-LIKE 1"/>
    <property type="match status" value="1"/>
</dbReference>
<dbReference type="Pfam" id="PF00169">
    <property type="entry name" value="PH"/>
    <property type="match status" value="1"/>
</dbReference>
<evidence type="ECO:0000256" key="4">
    <source>
        <dbReference type="ARBA" id="ARBA00004496"/>
    </source>
</evidence>
<dbReference type="InterPro" id="IPR011993">
    <property type="entry name" value="PH-like_dom_sf"/>
</dbReference>
<dbReference type="SMART" id="SM00233">
    <property type="entry name" value="PH"/>
    <property type="match status" value="2"/>
</dbReference>
<dbReference type="PANTHER" id="PTHR14338">
    <property type="entry name" value="ACTIN FILAMENT-ASSOCIATED PROTEIN 1 FAMILY MEMBER"/>
    <property type="match status" value="1"/>
</dbReference>
<protein>
    <recommendedName>
        <fullName evidence="5">Actin filament-associated protein 1-like 1</fullName>
    </recommendedName>
</protein>
<dbReference type="EMBL" id="CAAE01015015">
    <property type="protein sequence ID" value="CAG10124.1"/>
    <property type="molecule type" value="Genomic_DNA"/>
</dbReference>
<keyword evidence="6" id="KW-0963">Cytoplasm</keyword>
<feature type="region of interest" description="Disordered" evidence="12">
    <location>
        <begin position="1"/>
        <end position="21"/>
    </location>
</feature>
<keyword evidence="10" id="KW-0966">Cell projection</keyword>
<accession>Q4RNA8</accession>
<feature type="region of interest" description="Disordered" evidence="12">
    <location>
        <begin position="99"/>
        <end position="130"/>
    </location>
</feature>
<feature type="domain" description="PH" evidence="13">
    <location>
        <begin position="348"/>
        <end position="460"/>
    </location>
</feature>
<dbReference type="AlphaFoldDB" id="Q4RNA8"/>
<keyword evidence="7" id="KW-0677">Repeat</keyword>
<feature type="compositionally biased region" description="Polar residues" evidence="12">
    <location>
        <begin position="297"/>
        <end position="307"/>
    </location>
</feature>
<keyword evidence="9 11" id="KW-0175">Coiled coil</keyword>
<comment type="subcellular location">
    <subcellularLocation>
        <location evidence="3">Cell projection</location>
        <location evidence="3">Invadopodium</location>
    </subcellularLocation>
    <subcellularLocation>
        <location evidence="2">Cell projection</location>
        <location evidence="2">Podosome</location>
    </subcellularLocation>
    <subcellularLocation>
        <location evidence="4">Cytoplasm</location>
    </subcellularLocation>
</comment>
<feature type="compositionally biased region" description="Polar residues" evidence="12">
    <location>
        <begin position="116"/>
        <end position="128"/>
    </location>
</feature>
<dbReference type="GO" id="GO:0042995">
    <property type="term" value="C:cell projection"/>
    <property type="evidence" value="ECO:0007669"/>
    <property type="project" value="UniProtKB-SubCell"/>
</dbReference>
<reference evidence="14" key="2">
    <citation type="submission" date="2004-02" db="EMBL/GenBank/DDBJ databases">
        <authorList>
            <consortium name="Genoscope"/>
            <consortium name="Whitehead Institute Centre for Genome Research"/>
        </authorList>
    </citation>
    <scope>NUCLEOTIDE SEQUENCE</scope>
</reference>
<gene>
    <name evidence="14" type="ORF">GSTENG00031642001</name>
</gene>
<dbReference type="GO" id="GO:0005829">
    <property type="term" value="C:cytosol"/>
    <property type="evidence" value="ECO:0007669"/>
    <property type="project" value="TreeGrafter"/>
</dbReference>
<dbReference type="OrthoDB" id="9937741at2759"/>
<evidence type="ECO:0000259" key="13">
    <source>
        <dbReference type="PROSITE" id="PS50003"/>
    </source>
</evidence>
<name>Q4RNA8_TETNG</name>
<evidence type="ECO:0000256" key="12">
    <source>
        <dbReference type="SAM" id="MobiDB-lite"/>
    </source>
</evidence>
<dbReference type="InterPro" id="IPR030113">
    <property type="entry name" value="AFAP"/>
</dbReference>
<feature type="non-terminal residue" evidence="14">
    <location>
        <position position="1"/>
    </location>
</feature>
<feature type="compositionally biased region" description="Pro residues" evidence="12">
    <location>
        <begin position="1"/>
        <end position="11"/>
    </location>
</feature>
<comment type="caution">
    <text evidence="14">The sequence shown here is derived from an EMBL/GenBank/DDBJ whole genome shotgun (WGS) entry which is preliminary data.</text>
</comment>
<dbReference type="CDD" id="cd13307">
    <property type="entry name" value="PH2_AFAP"/>
    <property type="match status" value="1"/>
</dbReference>
<proteinExistence type="predicted"/>
<evidence type="ECO:0000256" key="3">
    <source>
        <dbReference type="ARBA" id="ARBA00004264"/>
    </source>
</evidence>
<evidence type="ECO:0000256" key="7">
    <source>
        <dbReference type="ARBA" id="ARBA00022737"/>
    </source>
</evidence>
<dbReference type="GO" id="GO:0002102">
    <property type="term" value="C:podosome"/>
    <property type="evidence" value="ECO:0007669"/>
    <property type="project" value="UniProtKB-SubCell"/>
</dbReference>
<dbReference type="SUPFAM" id="SSF50729">
    <property type="entry name" value="PH domain-like"/>
    <property type="match status" value="2"/>
</dbReference>
<dbReference type="PROSITE" id="PS50003">
    <property type="entry name" value="PH_DOMAIN"/>
    <property type="match status" value="1"/>
</dbReference>
<reference evidence="14" key="1">
    <citation type="journal article" date="2004" name="Nature">
        <title>Genome duplication in the teleost fish Tetraodon nigroviridis reveals the early vertebrate proto-karyotype.</title>
        <authorList>
            <person name="Jaillon O."/>
            <person name="Aury J.-M."/>
            <person name="Brunet F."/>
            <person name="Petit J.-L."/>
            <person name="Stange-Thomann N."/>
            <person name="Mauceli E."/>
            <person name="Bouneau L."/>
            <person name="Fischer C."/>
            <person name="Ozouf-Costaz C."/>
            <person name="Bernot A."/>
            <person name="Nicaud S."/>
            <person name="Jaffe D."/>
            <person name="Fisher S."/>
            <person name="Lutfalla G."/>
            <person name="Dossat C."/>
            <person name="Segurens B."/>
            <person name="Dasilva C."/>
            <person name="Salanoubat M."/>
            <person name="Levy M."/>
            <person name="Boudet N."/>
            <person name="Castellano S."/>
            <person name="Anthouard V."/>
            <person name="Jubin C."/>
            <person name="Castelli V."/>
            <person name="Katinka M."/>
            <person name="Vacherie B."/>
            <person name="Biemont C."/>
            <person name="Skalli Z."/>
            <person name="Cattolico L."/>
            <person name="Poulain J."/>
            <person name="De Berardinis V."/>
            <person name="Cruaud C."/>
            <person name="Duprat S."/>
            <person name="Brottier P."/>
            <person name="Coutanceau J.-P."/>
            <person name="Gouzy J."/>
            <person name="Parra G."/>
            <person name="Lardier G."/>
            <person name="Chapple C."/>
            <person name="McKernan K.J."/>
            <person name="McEwan P."/>
            <person name="Bosak S."/>
            <person name="Kellis M."/>
            <person name="Volff J.-N."/>
            <person name="Guigo R."/>
            <person name="Zody M.C."/>
            <person name="Mesirov J."/>
            <person name="Lindblad-Toh K."/>
            <person name="Birren B."/>
            <person name="Nusbaum C."/>
            <person name="Kahn D."/>
            <person name="Robinson-Rechavi M."/>
            <person name="Laudet V."/>
            <person name="Schachter V."/>
            <person name="Quetier F."/>
            <person name="Saurin W."/>
            <person name="Scarpelli C."/>
            <person name="Wincker P."/>
            <person name="Lander E.S."/>
            <person name="Weissenbach J."/>
            <person name="Roest Crollius H."/>
        </authorList>
    </citation>
    <scope>NUCLEOTIDE SEQUENCE [LARGE SCALE GENOMIC DNA]</scope>
</reference>
<feature type="coiled-coil region" evidence="11">
    <location>
        <begin position="609"/>
        <end position="693"/>
    </location>
</feature>
<evidence type="ECO:0000256" key="9">
    <source>
        <dbReference type="ARBA" id="ARBA00023054"/>
    </source>
</evidence>
<evidence type="ECO:0000256" key="10">
    <source>
        <dbReference type="ARBA" id="ARBA00023273"/>
    </source>
</evidence>
<comment type="function">
    <text evidence="1">May be involved in podosome and invadosome formation.</text>
</comment>
<evidence type="ECO:0000256" key="8">
    <source>
        <dbReference type="ARBA" id="ARBA00022949"/>
    </source>
</evidence>
<evidence type="ECO:0000256" key="5">
    <source>
        <dbReference type="ARBA" id="ARBA00016930"/>
    </source>
</evidence>
<dbReference type="Gene3D" id="2.30.29.30">
    <property type="entry name" value="Pleckstrin-homology domain (PH domain)/Phosphotyrosine-binding domain (PTB)"/>
    <property type="match status" value="2"/>
</dbReference>
<feature type="region of interest" description="Disordered" evidence="12">
    <location>
        <begin position="293"/>
        <end position="313"/>
    </location>
</feature>
<evidence type="ECO:0000313" key="14">
    <source>
        <dbReference type="EMBL" id="CAG10124.1"/>
    </source>
</evidence>
<keyword evidence="8" id="KW-0965">Cell junction</keyword>
<evidence type="ECO:0000256" key="2">
    <source>
        <dbReference type="ARBA" id="ARBA00004188"/>
    </source>
</evidence>
<dbReference type="KEGG" id="tng:GSTEN00031642G001"/>
<sequence length="710" mass="79627">PPPLPTTPPPEEYYEEAVPLSPGTMPEYIITRVRPSPPNSIEDGYEDTETHYPTTCITAHRKNSCKWINSRDVKVYEDCSYAAVKMHCAVSDNDSDALSSSYESYEEDDEERSHGAQLTHQWPSNESSLPPARDCRICAFLLRKKRFGQWAKQFTVIRENRLQCYKTSKDTCPYVDLLLPQCAVVYAPKDSKRKHHELRFTLPNGDALVLAVQSKEQAHRWLRVSCTWNACMEGKKKENKKVGCQRGKRSECWSRGSRITCYSKKNRARQVRLSLPLNACVCVTLPQRLSAERNTSDSDSVGVSTGETGRENGKVKRGAFAAGRKITRIISFSKKKSPRSGDPRVSYSNPRQGYLSLLVNQMWREQWCCVCQGALHFYHDKGDARTSAPSLPLHGCEVVPGLGPKHPFAFRILRNSTEVAALEVKPVAISANFMAFPYNGKACSSEDLGRWLGVLLAETGSAADPESLHYDCVDVETIANIRDAVRHSFLWATSSSSTATDPRTYDEVSNEDMQTGEELQAAASAQRLSLNQPAPRRAQICGIQQGMWDLLDIDVSFISRPSDLSLHGVDDVCASHTSLQCTQKQLFPLCLWCVCVTRRDANQYGRYGKTRAEEDAKQFLKEKQELEKEKDEIRNALLTLRQEKRELKEEIKTASGSRKSSLSKRVSELEDACRVKEAERVDLELQLTQVQENLKKSLAGGVLGVSVGAK</sequence>
<feature type="non-terminal residue" evidence="14">
    <location>
        <position position="710"/>
    </location>
</feature>
<dbReference type="GO" id="GO:0017124">
    <property type="term" value="F:SH3 domain binding"/>
    <property type="evidence" value="ECO:0007669"/>
    <property type="project" value="TreeGrafter"/>
</dbReference>
<evidence type="ECO:0000256" key="1">
    <source>
        <dbReference type="ARBA" id="ARBA00002089"/>
    </source>
</evidence>
<evidence type="ECO:0000256" key="6">
    <source>
        <dbReference type="ARBA" id="ARBA00022490"/>
    </source>
</evidence>